<accession>A0AAV4GYP0</accession>
<dbReference type="EMBL" id="BMAT01001629">
    <property type="protein sequence ID" value="GFR89495.1"/>
    <property type="molecule type" value="Genomic_DNA"/>
</dbReference>
<proteinExistence type="predicted"/>
<protein>
    <submittedName>
        <fullName evidence="1">Uncharacterized protein</fullName>
    </submittedName>
</protein>
<name>A0AAV4GYP0_9GAST</name>
<evidence type="ECO:0000313" key="2">
    <source>
        <dbReference type="Proteomes" id="UP000762676"/>
    </source>
</evidence>
<reference evidence="1 2" key="1">
    <citation type="journal article" date="2021" name="Elife">
        <title>Chloroplast acquisition without the gene transfer in kleptoplastic sea slugs, Plakobranchus ocellatus.</title>
        <authorList>
            <person name="Maeda T."/>
            <person name="Takahashi S."/>
            <person name="Yoshida T."/>
            <person name="Shimamura S."/>
            <person name="Takaki Y."/>
            <person name="Nagai Y."/>
            <person name="Toyoda A."/>
            <person name="Suzuki Y."/>
            <person name="Arimoto A."/>
            <person name="Ishii H."/>
            <person name="Satoh N."/>
            <person name="Nishiyama T."/>
            <person name="Hasebe M."/>
            <person name="Maruyama T."/>
            <person name="Minagawa J."/>
            <person name="Obokata J."/>
            <person name="Shigenobu S."/>
        </authorList>
    </citation>
    <scope>NUCLEOTIDE SEQUENCE [LARGE SCALE GENOMIC DNA]</scope>
</reference>
<dbReference type="AlphaFoldDB" id="A0AAV4GYP0"/>
<keyword evidence="2" id="KW-1185">Reference proteome</keyword>
<organism evidence="1 2">
    <name type="scientific">Elysia marginata</name>
    <dbReference type="NCBI Taxonomy" id="1093978"/>
    <lineage>
        <taxon>Eukaryota</taxon>
        <taxon>Metazoa</taxon>
        <taxon>Spiralia</taxon>
        <taxon>Lophotrochozoa</taxon>
        <taxon>Mollusca</taxon>
        <taxon>Gastropoda</taxon>
        <taxon>Heterobranchia</taxon>
        <taxon>Euthyneura</taxon>
        <taxon>Panpulmonata</taxon>
        <taxon>Sacoglossa</taxon>
        <taxon>Placobranchoidea</taxon>
        <taxon>Plakobranchidae</taxon>
        <taxon>Elysia</taxon>
    </lineage>
</organism>
<sequence>MTTSARDSTTLSVQLASRFLRTSSASLSRPPPPPMLVVLWSAGRCLLTCRTACMRSSLECGLVREYVWGRTREEGRGGGLKTSQARAKTLTTVPGAVLQGQAGPVGSPRPARHNEAFVSEVGRTDMGVSKLSLIGKGFDLNKSIRHRCIISKASKRKKNTRA</sequence>
<gene>
    <name evidence="1" type="ORF">ElyMa_000795400</name>
</gene>
<dbReference type="Proteomes" id="UP000762676">
    <property type="component" value="Unassembled WGS sequence"/>
</dbReference>
<evidence type="ECO:0000313" key="1">
    <source>
        <dbReference type="EMBL" id="GFR89495.1"/>
    </source>
</evidence>
<comment type="caution">
    <text evidence="1">The sequence shown here is derived from an EMBL/GenBank/DDBJ whole genome shotgun (WGS) entry which is preliminary data.</text>
</comment>